<proteinExistence type="predicted"/>
<keyword evidence="3" id="KW-1185">Reference proteome</keyword>
<gene>
    <name evidence="1" type="ORF">HINF_LOCUS22629</name>
    <name evidence="2" type="ORF">HINF_LOCUS27244</name>
</gene>
<dbReference type="EMBL" id="CATOUU010000590">
    <property type="protein sequence ID" value="CAI9934984.1"/>
    <property type="molecule type" value="Genomic_DNA"/>
</dbReference>
<dbReference type="AlphaFoldDB" id="A0AA86PFV5"/>
<dbReference type="EMBL" id="CAXDID020000084">
    <property type="protein sequence ID" value="CAL6020049.1"/>
    <property type="molecule type" value="Genomic_DNA"/>
</dbReference>
<comment type="caution">
    <text evidence="1">The sequence shown here is derived from an EMBL/GenBank/DDBJ whole genome shotgun (WGS) entry which is preliminary data.</text>
</comment>
<dbReference type="Proteomes" id="UP001642409">
    <property type="component" value="Unassembled WGS sequence"/>
</dbReference>
<evidence type="ECO:0000313" key="2">
    <source>
        <dbReference type="EMBL" id="CAL6020049.1"/>
    </source>
</evidence>
<reference evidence="1" key="1">
    <citation type="submission" date="2023-06" db="EMBL/GenBank/DDBJ databases">
        <authorList>
            <person name="Kurt Z."/>
        </authorList>
    </citation>
    <scope>NUCLEOTIDE SEQUENCE</scope>
</reference>
<reference evidence="2 3" key="2">
    <citation type="submission" date="2024-07" db="EMBL/GenBank/DDBJ databases">
        <authorList>
            <person name="Akdeniz Z."/>
        </authorList>
    </citation>
    <scope>NUCLEOTIDE SEQUENCE [LARGE SCALE GENOMIC DNA]</scope>
</reference>
<protein>
    <submittedName>
        <fullName evidence="2">Hypothetical_protein</fullName>
    </submittedName>
</protein>
<accession>A0AA86PFV5</accession>
<evidence type="ECO:0000313" key="1">
    <source>
        <dbReference type="EMBL" id="CAI9934984.1"/>
    </source>
</evidence>
<evidence type="ECO:0000313" key="3">
    <source>
        <dbReference type="Proteomes" id="UP001642409"/>
    </source>
</evidence>
<name>A0AA86PFV5_9EUKA</name>
<organism evidence="1">
    <name type="scientific">Hexamita inflata</name>
    <dbReference type="NCBI Taxonomy" id="28002"/>
    <lineage>
        <taxon>Eukaryota</taxon>
        <taxon>Metamonada</taxon>
        <taxon>Diplomonadida</taxon>
        <taxon>Hexamitidae</taxon>
        <taxon>Hexamitinae</taxon>
        <taxon>Hexamita</taxon>
    </lineage>
</organism>
<sequence length="123" mass="14228">MQNLMGTGLGSTAAAQPVVISYDKIKLEVEQLLKTINLDLIQEQQNNVIEQYMYAKSLNLKLRSQLEEIQYLKSKTLKTYQDQELVQQGIRTANRRLNLIGDYRPASDIPLLYKRLENLMKVE</sequence>